<keyword evidence="3" id="KW-1185">Reference proteome</keyword>
<name>A0AA86Q5U7_9EUKA</name>
<gene>
    <name evidence="1" type="ORF">HINF_LOCUS40535</name>
    <name evidence="2" type="ORF">HINF_LOCUS8793</name>
</gene>
<dbReference type="AlphaFoldDB" id="A0AA86Q5U7"/>
<evidence type="ECO:0000313" key="3">
    <source>
        <dbReference type="Proteomes" id="UP001642409"/>
    </source>
</evidence>
<organism evidence="1">
    <name type="scientific">Hexamita inflata</name>
    <dbReference type="NCBI Taxonomy" id="28002"/>
    <lineage>
        <taxon>Eukaryota</taxon>
        <taxon>Metamonada</taxon>
        <taxon>Diplomonadida</taxon>
        <taxon>Hexamitidae</taxon>
        <taxon>Hexamitinae</taxon>
        <taxon>Hexamita</taxon>
    </lineage>
</organism>
<protein>
    <submittedName>
        <fullName evidence="1">Uncharacterized protein</fullName>
    </submittedName>
</protein>
<dbReference type="Gene3D" id="3.80.10.10">
    <property type="entry name" value="Ribonuclease Inhibitor"/>
    <property type="match status" value="1"/>
</dbReference>
<evidence type="ECO:0000313" key="2">
    <source>
        <dbReference type="EMBL" id="CAL5985332.1"/>
    </source>
</evidence>
<comment type="caution">
    <text evidence="1">The sequence shown here is derived from an EMBL/GenBank/DDBJ whole genome shotgun (WGS) entry which is preliminary data.</text>
</comment>
<dbReference type="Proteomes" id="UP001642409">
    <property type="component" value="Unassembled WGS sequence"/>
</dbReference>
<dbReference type="EMBL" id="CAXDID020000018">
    <property type="protein sequence ID" value="CAL5985332.1"/>
    <property type="molecule type" value="Genomic_DNA"/>
</dbReference>
<evidence type="ECO:0000313" key="1">
    <source>
        <dbReference type="EMBL" id="CAI9952890.1"/>
    </source>
</evidence>
<sequence>MTEQNQNVLNQNYDAKMTHKYQTRIKDGSLEIGDWLNGDQEVTNLKFIEKFNIQTLKLYINELMSLKLKSNTIKELTLEQPRHFGKQVLNWKVEDFELENLEVLFLRQQIVNECNQQLFNLVKFKKLHTLDVSYNNVDFTHIYCVKNLTQLSMRNCSLNNIDLVQSLTNLEVLDLSANTRLAPTKNRNGGVGSFRKYFTVYQ</sequence>
<dbReference type="EMBL" id="CATOUU010000834">
    <property type="protein sequence ID" value="CAI9952890.1"/>
    <property type="molecule type" value="Genomic_DNA"/>
</dbReference>
<dbReference type="InterPro" id="IPR032675">
    <property type="entry name" value="LRR_dom_sf"/>
</dbReference>
<reference evidence="2 3" key="2">
    <citation type="submission" date="2024-07" db="EMBL/GenBank/DDBJ databases">
        <authorList>
            <person name="Akdeniz Z."/>
        </authorList>
    </citation>
    <scope>NUCLEOTIDE SEQUENCE [LARGE SCALE GENOMIC DNA]</scope>
</reference>
<reference evidence="1" key="1">
    <citation type="submission" date="2023-06" db="EMBL/GenBank/DDBJ databases">
        <authorList>
            <person name="Kurt Z."/>
        </authorList>
    </citation>
    <scope>NUCLEOTIDE SEQUENCE</scope>
</reference>
<accession>A0AA86Q5U7</accession>
<dbReference type="SUPFAM" id="SSF52058">
    <property type="entry name" value="L domain-like"/>
    <property type="match status" value="1"/>
</dbReference>
<proteinExistence type="predicted"/>